<dbReference type="Proteomes" id="UP001058974">
    <property type="component" value="Chromosome 6"/>
</dbReference>
<evidence type="ECO:0000256" key="1">
    <source>
        <dbReference type="SAM" id="MobiDB-lite"/>
    </source>
</evidence>
<evidence type="ECO:0000313" key="3">
    <source>
        <dbReference type="Proteomes" id="UP001058974"/>
    </source>
</evidence>
<dbReference type="EMBL" id="JAMSHJ010000006">
    <property type="protein sequence ID" value="KAI5402150.1"/>
    <property type="molecule type" value="Genomic_DNA"/>
</dbReference>
<sequence length="760" mass="83584">MGDVRLNRVDQGQTKIKNVPIAVTPEGFWCCPSPVVFQKSHKPQNPLNKTKPSSSTPQPQPKASVQKKPVAVQVTERRGSTPAPAPASSRLVISDDQNYGVGSKRSSAGTSLAAERLSSRPKIETMLRKVAIEFGEPGTCDMKVVLLRKQGFSVKLSVHRDVLIEKSSFFSETISKQLDWSCLQIGDCEDVEIYVEAVGLMYCKEMKQRLMKHNVSRILRILKIANPPIEVADLIKLIQNEDFEVATAEGGNGINVATIKGGNEIEFATTVNELEIHNLDDEFDGEQDSRLDDQNALKDLLSRSFGRGRDGWFGESVAISISKSLATCTLKSPPQPVVNYSQWLSSATRGPPPSSPHRSGVQPQTFFTGTSSIECITPPVSPPSSARVSPAPVPGLNPYDSCRLHFKLMIVQKLDEKNFHLWRQQVEPYINAHDLTDLAVCARVPPQLLDDEACCIGLIISSYSVWIQKDQIMLSWLQSTLSSEILSRVLGCTHSYQLFGRGRGGRSSTSNIQCQVCYKTGHSALNCWHKFNYHFQPVASGSSYMQHQWHGAPSQASPNVWSRPLTSSAFAPSITNSPSESMLLHPSQMVKSLPPRPRVARLIPSSPNAATGSFNLNSYQHYWRTTKPTSTKCESMLLFHEAKLDRAKLDLNEPLSINVAHASNPVQNSPIQPVSVDQSMSRWLSSATRGPPPGFPPISGVQPQALFMGTRIAGFPVFLYIRQQGLLNRSMADITPPISPPSFAHVSPAPVPELKPDDSL</sequence>
<dbReference type="PANTHER" id="PTHR31060">
    <property type="entry name" value="OSJNBA0011J08.25 PROTEIN-RELATED"/>
    <property type="match status" value="1"/>
</dbReference>
<feature type="region of interest" description="Disordered" evidence="1">
    <location>
        <begin position="741"/>
        <end position="760"/>
    </location>
</feature>
<dbReference type="AlphaFoldDB" id="A0A9D4WHU4"/>
<evidence type="ECO:0008006" key="4">
    <source>
        <dbReference type="Google" id="ProtNLM"/>
    </source>
</evidence>
<protein>
    <recommendedName>
        <fullName evidence="4">BTB domain-containing protein</fullName>
    </recommendedName>
</protein>
<keyword evidence="3" id="KW-1185">Reference proteome</keyword>
<comment type="caution">
    <text evidence="2">The sequence shown here is derived from an EMBL/GenBank/DDBJ whole genome shotgun (WGS) entry which is preliminary data.</text>
</comment>
<dbReference type="Gramene" id="Psat06G0656200-T1">
    <property type="protein sequence ID" value="KAI5402150.1"/>
    <property type="gene ID" value="KIW84_066562"/>
</dbReference>
<accession>A0A9D4WHU4</accession>
<evidence type="ECO:0000313" key="2">
    <source>
        <dbReference type="EMBL" id="KAI5402150.1"/>
    </source>
</evidence>
<dbReference type="InterPro" id="IPR038920">
    <property type="entry name" value="At3g05675-like"/>
</dbReference>
<gene>
    <name evidence="2" type="ORF">KIW84_066562</name>
</gene>
<name>A0A9D4WHU4_PEA</name>
<proteinExistence type="predicted"/>
<feature type="region of interest" description="Disordered" evidence="1">
    <location>
        <begin position="40"/>
        <end position="111"/>
    </location>
</feature>
<dbReference type="PANTHER" id="PTHR31060:SF5">
    <property type="entry name" value="PRLI-INTERACTING FACTOR G, PUTATIVE, EXPRESSED-RELATED"/>
    <property type="match status" value="1"/>
</dbReference>
<organism evidence="2 3">
    <name type="scientific">Pisum sativum</name>
    <name type="common">Garden pea</name>
    <name type="synonym">Lathyrus oleraceus</name>
    <dbReference type="NCBI Taxonomy" id="3888"/>
    <lineage>
        <taxon>Eukaryota</taxon>
        <taxon>Viridiplantae</taxon>
        <taxon>Streptophyta</taxon>
        <taxon>Embryophyta</taxon>
        <taxon>Tracheophyta</taxon>
        <taxon>Spermatophyta</taxon>
        <taxon>Magnoliopsida</taxon>
        <taxon>eudicotyledons</taxon>
        <taxon>Gunneridae</taxon>
        <taxon>Pentapetalae</taxon>
        <taxon>rosids</taxon>
        <taxon>fabids</taxon>
        <taxon>Fabales</taxon>
        <taxon>Fabaceae</taxon>
        <taxon>Papilionoideae</taxon>
        <taxon>50 kb inversion clade</taxon>
        <taxon>NPAAA clade</taxon>
        <taxon>Hologalegina</taxon>
        <taxon>IRL clade</taxon>
        <taxon>Fabeae</taxon>
        <taxon>Lathyrus</taxon>
    </lineage>
</organism>
<reference evidence="2 3" key="1">
    <citation type="journal article" date="2022" name="Nat. Genet.">
        <title>Improved pea reference genome and pan-genome highlight genomic features and evolutionary characteristics.</title>
        <authorList>
            <person name="Yang T."/>
            <person name="Liu R."/>
            <person name="Luo Y."/>
            <person name="Hu S."/>
            <person name="Wang D."/>
            <person name="Wang C."/>
            <person name="Pandey M.K."/>
            <person name="Ge S."/>
            <person name="Xu Q."/>
            <person name="Li N."/>
            <person name="Li G."/>
            <person name="Huang Y."/>
            <person name="Saxena R.K."/>
            <person name="Ji Y."/>
            <person name="Li M."/>
            <person name="Yan X."/>
            <person name="He Y."/>
            <person name="Liu Y."/>
            <person name="Wang X."/>
            <person name="Xiang C."/>
            <person name="Varshney R.K."/>
            <person name="Ding H."/>
            <person name="Gao S."/>
            <person name="Zong X."/>
        </authorList>
    </citation>
    <scope>NUCLEOTIDE SEQUENCE [LARGE SCALE GENOMIC DNA]</scope>
    <source>
        <strain evidence="2 3">cv. Zhongwan 6</strain>
    </source>
</reference>